<dbReference type="EMBL" id="KQ483858">
    <property type="protein sequence ID" value="KYP40094.1"/>
    <property type="molecule type" value="Genomic_DNA"/>
</dbReference>
<dbReference type="Gramene" id="C.cajan_39345.t">
    <property type="protein sequence ID" value="C.cajan_39345.t"/>
    <property type="gene ID" value="C.cajan_39345"/>
</dbReference>
<name>A0A151RBS3_CAJCA</name>
<dbReference type="FunFam" id="3.90.70.10:FF:000177">
    <property type="entry name" value="Cysteine proteinase RD21A"/>
    <property type="match status" value="1"/>
</dbReference>
<keyword evidence="5" id="KW-1015">Disulfide bond</keyword>
<keyword evidence="4" id="KW-0788">Thiol protease</keyword>
<evidence type="ECO:0000256" key="5">
    <source>
        <dbReference type="ARBA" id="ARBA00023157"/>
    </source>
</evidence>
<dbReference type="InterPro" id="IPR000668">
    <property type="entry name" value="Peptidase_C1A_C"/>
</dbReference>
<accession>A0A151RBS3</accession>
<evidence type="ECO:0000313" key="10">
    <source>
        <dbReference type="EMBL" id="KYP40094.1"/>
    </source>
</evidence>
<dbReference type="PROSITE" id="PS00640">
    <property type="entry name" value="THIOL_PROTEASE_ASN"/>
    <property type="match status" value="1"/>
</dbReference>
<organism evidence="10 11">
    <name type="scientific">Cajanus cajan</name>
    <name type="common">Pigeon pea</name>
    <name type="synonym">Cajanus indicus</name>
    <dbReference type="NCBI Taxonomy" id="3821"/>
    <lineage>
        <taxon>Eukaryota</taxon>
        <taxon>Viridiplantae</taxon>
        <taxon>Streptophyta</taxon>
        <taxon>Embryophyta</taxon>
        <taxon>Tracheophyta</taxon>
        <taxon>Spermatophyta</taxon>
        <taxon>Magnoliopsida</taxon>
        <taxon>eudicotyledons</taxon>
        <taxon>Gunneridae</taxon>
        <taxon>Pentapetalae</taxon>
        <taxon>rosids</taxon>
        <taxon>fabids</taxon>
        <taxon>Fabales</taxon>
        <taxon>Fabaceae</taxon>
        <taxon>Papilionoideae</taxon>
        <taxon>50 kb inversion clade</taxon>
        <taxon>NPAAA clade</taxon>
        <taxon>indigoferoid/millettioid clade</taxon>
        <taxon>Phaseoleae</taxon>
        <taxon>Cajanus</taxon>
    </lineage>
</organism>
<feature type="signal peptide" evidence="7">
    <location>
        <begin position="1"/>
        <end position="22"/>
    </location>
</feature>
<evidence type="ECO:0000313" key="11">
    <source>
        <dbReference type="Proteomes" id="UP000075243"/>
    </source>
</evidence>
<evidence type="ECO:0000256" key="2">
    <source>
        <dbReference type="ARBA" id="ARBA00022670"/>
    </source>
</evidence>
<dbReference type="PANTHER" id="PTHR12411">
    <property type="entry name" value="CYSTEINE PROTEASE FAMILY C1-RELATED"/>
    <property type="match status" value="1"/>
</dbReference>
<dbReference type="InterPro" id="IPR013201">
    <property type="entry name" value="Prot_inhib_I29"/>
</dbReference>
<dbReference type="STRING" id="3821.A0A151RBS3"/>
<keyword evidence="11" id="KW-1185">Reference proteome</keyword>
<keyword evidence="7" id="KW-0732">Signal</keyword>
<protein>
    <submittedName>
        <fullName evidence="10">P34 probable thiol protease</fullName>
    </submittedName>
</protein>
<dbReference type="OMA" id="WPYGVCA"/>
<dbReference type="InterPro" id="IPR038765">
    <property type="entry name" value="Papain-like_cys_pep_sf"/>
</dbReference>
<dbReference type="InterPro" id="IPR039417">
    <property type="entry name" value="Peptidase_C1A_papain-like"/>
</dbReference>
<sequence length="350" mass="38839">MMTKLFLLFLVLVSFTCRLSFAVPSDYSISSEEEVFQVWQKEQGREYGNPEEKAKRFQIFQRNLRYINEMNAKRKSPVQHRLGLNKFADMSPEEFKKTYLNDIDIPSNLDHIKVQDDECENLPDSVDWREKGAVTEVRDQGECQSHWAFTVTGAIEGINKIVTGNLVTLSAQELVDCDPASNGCAGGYYFNAFGWVINNGGIDTEANYPYVAQNGTCKENASKVVSIDNLLVVTGSEEALLCRVSKQPVSVSIDATGLQFYTGGVYGGENCSKNSRNATLVCLIVGYGSVGGEDYWIVKNSWGKEWGDKGYLLIKRNVSDEWPYGVCAINALPGYPVKKVSTSSILSSAI</sequence>
<evidence type="ECO:0000259" key="8">
    <source>
        <dbReference type="SMART" id="SM00645"/>
    </source>
</evidence>
<gene>
    <name evidence="10" type="ORF">KK1_038576</name>
</gene>
<evidence type="ECO:0000256" key="4">
    <source>
        <dbReference type="ARBA" id="ARBA00022807"/>
    </source>
</evidence>
<reference evidence="10" key="1">
    <citation type="journal article" date="2012" name="Nat. Biotechnol.">
        <title>Draft genome sequence of pigeonpea (Cajanus cajan), an orphan legume crop of resource-poor farmers.</title>
        <authorList>
            <person name="Varshney R.K."/>
            <person name="Chen W."/>
            <person name="Li Y."/>
            <person name="Bharti A.K."/>
            <person name="Saxena R.K."/>
            <person name="Schlueter J.A."/>
            <person name="Donoghue M.T."/>
            <person name="Azam S."/>
            <person name="Fan G."/>
            <person name="Whaley A.M."/>
            <person name="Farmer A.D."/>
            <person name="Sheridan J."/>
            <person name="Iwata A."/>
            <person name="Tuteja R."/>
            <person name="Penmetsa R.V."/>
            <person name="Wu W."/>
            <person name="Upadhyaya H.D."/>
            <person name="Yang S.P."/>
            <person name="Shah T."/>
            <person name="Saxena K.B."/>
            <person name="Michael T."/>
            <person name="McCombie W.R."/>
            <person name="Yang B."/>
            <person name="Zhang G."/>
            <person name="Yang H."/>
            <person name="Wang J."/>
            <person name="Spillane C."/>
            <person name="Cook D.R."/>
            <person name="May G.D."/>
            <person name="Xu X."/>
            <person name="Jackson S.A."/>
        </authorList>
    </citation>
    <scope>NUCLEOTIDE SEQUENCE [LARGE SCALE GENOMIC DNA]</scope>
</reference>
<evidence type="ECO:0000256" key="6">
    <source>
        <dbReference type="ARBA" id="ARBA00023180"/>
    </source>
</evidence>
<dbReference type="InterPro" id="IPR025661">
    <property type="entry name" value="Pept_asp_AS"/>
</dbReference>
<dbReference type="OrthoDB" id="10253408at2759"/>
<evidence type="ECO:0000259" key="9">
    <source>
        <dbReference type="SMART" id="SM00848"/>
    </source>
</evidence>
<dbReference type="GO" id="GO:0008234">
    <property type="term" value="F:cysteine-type peptidase activity"/>
    <property type="evidence" value="ECO:0007669"/>
    <property type="project" value="UniProtKB-KW"/>
</dbReference>
<dbReference type="GO" id="GO:0006508">
    <property type="term" value="P:proteolysis"/>
    <property type="evidence" value="ECO:0007669"/>
    <property type="project" value="UniProtKB-KW"/>
</dbReference>
<dbReference type="SMART" id="SM00645">
    <property type="entry name" value="Pept_C1"/>
    <property type="match status" value="1"/>
</dbReference>
<keyword evidence="3" id="KW-0378">Hydrolase</keyword>
<dbReference type="Pfam" id="PF08246">
    <property type="entry name" value="Inhibitor_I29"/>
    <property type="match status" value="1"/>
</dbReference>
<proteinExistence type="inferred from homology"/>
<feature type="domain" description="Peptidase C1A papain C-terminal" evidence="8">
    <location>
        <begin position="122"/>
        <end position="337"/>
    </location>
</feature>
<dbReference type="SMART" id="SM00848">
    <property type="entry name" value="Inhibitor_I29"/>
    <property type="match status" value="1"/>
</dbReference>
<dbReference type="InterPro" id="IPR013128">
    <property type="entry name" value="Peptidase_C1A"/>
</dbReference>
<feature type="chain" id="PRO_5018602870" evidence="7">
    <location>
        <begin position="23"/>
        <end position="350"/>
    </location>
</feature>
<keyword evidence="2 10" id="KW-0645">Protease</keyword>
<dbReference type="Gene3D" id="3.90.70.10">
    <property type="entry name" value="Cysteine proteinases"/>
    <property type="match status" value="1"/>
</dbReference>
<dbReference type="Pfam" id="PF00112">
    <property type="entry name" value="Peptidase_C1"/>
    <property type="match status" value="1"/>
</dbReference>
<comment type="similarity">
    <text evidence="1">Belongs to the peptidase C1 family.</text>
</comment>
<dbReference type="SUPFAM" id="SSF54001">
    <property type="entry name" value="Cysteine proteinases"/>
    <property type="match status" value="1"/>
</dbReference>
<dbReference type="CDD" id="cd02248">
    <property type="entry name" value="Peptidase_C1A"/>
    <property type="match status" value="1"/>
</dbReference>
<keyword evidence="6" id="KW-0325">Glycoprotein</keyword>
<dbReference type="Proteomes" id="UP000075243">
    <property type="component" value="Unassembled WGS sequence"/>
</dbReference>
<dbReference type="AlphaFoldDB" id="A0A151RBS3"/>
<evidence type="ECO:0000256" key="3">
    <source>
        <dbReference type="ARBA" id="ARBA00022801"/>
    </source>
</evidence>
<evidence type="ECO:0000256" key="1">
    <source>
        <dbReference type="ARBA" id="ARBA00008455"/>
    </source>
</evidence>
<evidence type="ECO:0000256" key="7">
    <source>
        <dbReference type="SAM" id="SignalP"/>
    </source>
</evidence>
<feature type="domain" description="Cathepsin propeptide inhibitor" evidence="9">
    <location>
        <begin position="36"/>
        <end position="95"/>
    </location>
</feature>